<name>A0A644ULC4_9ZZZZ</name>
<dbReference type="HAMAP" id="MF_01543">
    <property type="entry name" value="FTHFS"/>
    <property type="match status" value="1"/>
</dbReference>
<dbReference type="FunFam" id="3.10.410.10:FF:000001">
    <property type="entry name" value="Putative formate--tetrahydrofolate ligase"/>
    <property type="match status" value="1"/>
</dbReference>
<evidence type="ECO:0000313" key="7">
    <source>
        <dbReference type="EMBL" id="MPL79797.1"/>
    </source>
</evidence>
<dbReference type="AlphaFoldDB" id="A0A644ULC4"/>
<dbReference type="PROSITE" id="PS00721">
    <property type="entry name" value="FTHFS_1"/>
    <property type="match status" value="1"/>
</dbReference>
<dbReference type="Gene3D" id="3.30.1510.10">
    <property type="entry name" value="Domain 2, N(10)-formyltetrahydrofolate synthetase"/>
    <property type="match status" value="1"/>
</dbReference>
<dbReference type="PROSITE" id="PS00722">
    <property type="entry name" value="FTHFS_2"/>
    <property type="match status" value="1"/>
</dbReference>
<proteinExistence type="inferred from homology"/>
<dbReference type="InterPro" id="IPR020628">
    <property type="entry name" value="Formate_THF_ligase_CS"/>
</dbReference>
<dbReference type="GO" id="GO:0004329">
    <property type="term" value="F:formate-tetrahydrofolate ligase activity"/>
    <property type="evidence" value="ECO:0007669"/>
    <property type="project" value="UniProtKB-EC"/>
</dbReference>
<accession>A0A644ULC4</accession>
<sequence length="555" mass="60409">MKTDLEIAHEYSMLHIKEIASKLNIHKEDIEYYGKYKAKLPLRLIDEEKIKNSKLVLVTAITPTPAGEGKTTVSIGLSMALNAIGKKTTVVLREPSLGPVFGVKGGATGGGYSQVVPMEDINLHFTGDFAAIEKAHNLLSAIINNNVQSKKNNLCIDPRTIRWPMVMDMNDRSLRHIVIGMGGSANGVVRESGFKITAASEVMAILCMSSNLNDLKERLGNIFIGYTYEKKPIFARDLKVHGAMAALLKDAIKPNLVQTTEGTPAIIHGGPFANIAQGTNTIIGTKMGMSFSDIVVTEAGFGADLGAEKFIDIKCRESGLRPDAIVLVATIRALRYHGGVSVKQIGEQNLEAVKKGIENLEKHIENIKLFGLTPIVAINKFANDSQEEIDFIKESCKSSGVKVFDLEVWAKGSQGAIEIAKEIEKNIQTKVEVNFLYDKEASIEDKVTTIAMQLYGAKKVEFSSKASSEIKNINELGLSSLPICMAKTQKSISDDPNLRARPKDFTFKVRDVEISSGAGFIIPIAGEMMLMPGLPEIPSSENIDIDNEGNIVGLF</sequence>
<dbReference type="SUPFAM" id="SSF52540">
    <property type="entry name" value="P-loop containing nucleoside triphosphate hydrolases"/>
    <property type="match status" value="1"/>
</dbReference>
<dbReference type="InterPro" id="IPR027417">
    <property type="entry name" value="P-loop_NTPase"/>
</dbReference>
<comment type="caution">
    <text evidence="7">The sequence shown here is derived from an EMBL/GenBank/DDBJ whole genome shotgun (WGS) entry which is preliminary data.</text>
</comment>
<evidence type="ECO:0000256" key="1">
    <source>
        <dbReference type="ARBA" id="ARBA00004777"/>
    </source>
</evidence>
<dbReference type="EC" id="6.3.4.3" evidence="2"/>
<gene>
    <name evidence="7" type="primary">fhs_6</name>
    <name evidence="7" type="ORF">SDC9_25683</name>
</gene>
<evidence type="ECO:0000256" key="6">
    <source>
        <dbReference type="ARBA" id="ARBA00022840"/>
    </source>
</evidence>
<dbReference type="Pfam" id="PF01268">
    <property type="entry name" value="FTHFS"/>
    <property type="match status" value="1"/>
</dbReference>
<evidence type="ECO:0000256" key="3">
    <source>
        <dbReference type="ARBA" id="ARBA00022563"/>
    </source>
</evidence>
<organism evidence="7">
    <name type="scientific">bioreactor metagenome</name>
    <dbReference type="NCBI Taxonomy" id="1076179"/>
    <lineage>
        <taxon>unclassified sequences</taxon>
        <taxon>metagenomes</taxon>
        <taxon>ecological metagenomes</taxon>
    </lineage>
</organism>
<keyword evidence="5" id="KW-0547">Nucleotide-binding</keyword>
<dbReference type="EMBL" id="VSSQ01000130">
    <property type="protein sequence ID" value="MPL79797.1"/>
    <property type="molecule type" value="Genomic_DNA"/>
</dbReference>
<dbReference type="FunFam" id="3.30.1510.10:FF:000001">
    <property type="entry name" value="Formate--tetrahydrofolate ligase"/>
    <property type="match status" value="1"/>
</dbReference>
<evidence type="ECO:0000256" key="2">
    <source>
        <dbReference type="ARBA" id="ARBA00012295"/>
    </source>
</evidence>
<evidence type="ECO:0000256" key="5">
    <source>
        <dbReference type="ARBA" id="ARBA00022741"/>
    </source>
</evidence>
<dbReference type="GO" id="GO:0035999">
    <property type="term" value="P:tetrahydrofolate interconversion"/>
    <property type="evidence" value="ECO:0007669"/>
    <property type="project" value="UniProtKB-UniPathway"/>
</dbReference>
<dbReference type="InterPro" id="IPR000559">
    <property type="entry name" value="Formate_THF_ligase"/>
</dbReference>
<dbReference type="Gene3D" id="3.40.50.300">
    <property type="entry name" value="P-loop containing nucleotide triphosphate hydrolases"/>
    <property type="match status" value="1"/>
</dbReference>
<dbReference type="GO" id="GO:0005524">
    <property type="term" value="F:ATP binding"/>
    <property type="evidence" value="ECO:0007669"/>
    <property type="project" value="UniProtKB-KW"/>
</dbReference>
<keyword evidence="6" id="KW-0067">ATP-binding</keyword>
<protein>
    <recommendedName>
        <fullName evidence="2">formate--tetrahydrofolate ligase</fullName>
        <ecNumber evidence="2">6.3.4.3</ecNumber>
    </recommendedName>
</protein>
<keyword evidence="4 7" id="KW-0436">Ligase</keyword>
<evidence type="ECO:0000256" key="4">
    <source>
        <dbReference type="ARBA" id="ARBA00022598"/>
    </source>
</evidence>
<dbReference type="CDD" id="cd00477">
    <property type="entry name" value="FTHFS"/>
    <property type="match status" value="1"/>
</dbReference>
<keyword evidence="3" id="KW-0554">One-carbon metabolism</keyword>
<dbReference type="NCBIfam" id="NF010030">
    <property type="entry name" value="PRK13505.1"/>
    <property type="match status" value="1"/>
</dbReference>
<reference evidence="7" key="1">
    <citation type="submission" date="2019-08" db="EMBL/GenBank/DDBJ databases">
        <authorList>
            <person name="Kucharzyk K."/>
            <person name="Murdoch R.W."/>
            <person name="Higgins S."/>
            <person name="Loffler F."/>
        </authorList>
    </citation>
    <scope>NUCLEOTIDE SEQUENCE</scope>
</reference>
<dbReference type="Gene3D" id="3.10.410.10">
    <property type="entry name" value="Formyltetrahydrofolate synthetase, domain 3"/>
    <property type="match status" value="1"/>
</dbReference>
<dbReference type="UniPathway" id="UPA00193"/>
<comment type="pathway">
    <text evidence="1">One-carbon metabolism; tetrahydrofolate interconversion.</text>
</comment>